<dbReference type="EMBL" id="MT671083">
    <property type="protein sequence ID" value="QNL15087.1"/>
    <property type="molecule type" value="mRNA"/>
</dbReference>
<keyword evidence="2" id="KW-0675">Receptor</keyword>
<reference evidence="2" key="1">
    <citation type="submission" date="2020-06" db="EMBL/GenBank/DDBJ databases">
        <authorList>
            <person name="Sheng S."/>
        </authorList>
    </citation>
    <scope>NUCLEOTIDE SEQUENCE</scope>
    <source>
        <tissue evidence="2">Antenna</tissue>
    </source>
</reference>
<keyword evidence="1" id="KW-1133">Transmembrane helix</keyword>
<organism evidence="2">
    <name type="scientific">Aulacocentrum confusum</name>
    <dbReference type="NCBI Taxonomy" id="2767324"/>
    <lineage>
        <taxon>Eukaryota</taxon>
        <taxon>Metazoa</taxon>
        <taxon>Ecdysozoa</taxon>
        <taxon>Arthropoda</taxon>
        <taxon>Hexapoda</taxon>
        <taxon>Insecta</taxon>
        <taxon>Pterygota</taxon>
        <taxon>Neoptera</taxon>
        <taxon>Endopterygota</taxon>
        <taxon>Hymenoptera</taxon>
        <taxon>Apocrita</taxon>
        <taxon>Ichneumonoidea</taxon>
        <taxon>Braconidae</taxon>
        <taxon>Macrocentrinae</taxon>
        <taxon>Aulacocentrum</taxon>
    </lineage>
</organism>
<sequence length="115" mass="13785">MVYHVTFIFMQYWDLINVFGNLESMILNLMETTLQTIIIIRVLMTKFNNRVLKVLIDIQLNDDFYKTIEEKKIRIHYYLIGLSFNRILLRCVSISAIAWYSTPFVNFIIISRKLI</sequence>
<gene>
    <name evidence="2" type="primary">OR143</name>
</gene>
<dbReference type="AlphaFoldDB" id="A0A7G8Z9G2"/>
<proteinExistence type="evidence at transcript level"/>
<accession>A0A7G8Z9G2</accession>
<keyword evidence="1" id="KW-0812">Transmembrane</keyword>
<feature type="transmembrane region" description="Helical" evidence="1">
    <location>
        <begin position="87"/>
        <end position="110"/>
    </location>
</feature>
<protein>
    <submittedName>
        <fullName evidence="2">Olfactory receptor 143</fullName>
    </submittedName>
</protein>
<name>A0A7G8Z9G2_9HYME</name>
<keyword evidence="1" id="KW-0472">Membrane</keyword>
<evidence type="ECO:0000313" key="2">
    <source>
        <dbReference type="EMBL" id="QNL15087.1"/>
    </source>
</evidence>
<evidence type="ECO:0000256" key="1">
    <source>
        <dbReference type="SAM" id="Phobius"/>
    </source>
</evidence>